<accession>A0ABM0GRS9</accession>
<keyword evidence="1" id="KW-0732">Signal</keyword>
<evidence type="ECO:0000259" key="2">
    <source>
        <dbReference type="Pfam" id="PF16977"/>
    </source>
</evidence>
<protein>
    <submittedName>
        <fullName evidence="4">Uncharacterized protein LOC100373720</fullName>
    </submittedName>
</protein>
<dbReference type="Proteomes" id="UP000694865">
    <property type="component" value="Unplaced"/>
</dbReference>
<evidence type="ECO:0000313" key="4">
    <source>
        <dbReference type="RefSeq" id="XP_002735920.1"/>
    </source>
</evidence>
<organism evidence="3 4">
    <name type="scientific">Saccoglossus kowalevskii</name>
    <name type="common">Acorn worm</name>
    <dbReference type="NCBI Taxonomy" id="10224"/>
    <lineage>
        <taxon>Eukaryota</taxon>
        <taxon>Metazoa</taxon>
        <taxon>Hemichordata</taxon>
        <taxon>Enteropneusta</taxon>
        <taxon>Harrimaniidae</taxon>
        <taxon>Saccoglossus</taxon>
    </lineage>
</organism>
<name>A0ABM0GRS9_SACKO</name>
<gene>
    <name evidence="4" type="primary">LOC100373720</name>
</gene>
<dbReference type="RefSeq" id="XP_002735920.1">
    <property type="nucleotide sequence ID" value="XM_002735874.2"/>
</dbReference>
<dbReference type="GeneID" id="100373720"/>
<feature type="chain" id="PRO_5047432623" evidence="1">
    <location>
        <begin position="21"/>
        <end position="551"/>
    </location>
</feature>
<proteinExistence type="predicted"/>
<dbReference type="PANTHER" id="PTHR19324">
    <property type="entry name" value="PERFORIN-LIKE PROTEIN 1"/>
    <property type="match status" value="1"/>
</dbReference>
<sequence length="551" mass="62313">MSLLALILSIYLIFVSQGFAQTQDPGAIKYLGVSYNGLYGNPEGRRPIGGVDPGLDLLHRIFELTYEEGVPKPNEVDYNFGVSCETVRTEEHFWGTLGYQEHRLKDHGRADPDANNLEGYEFTLSELYNWVNDNSNIGGNTYFDEKDVCDHGDATYKLGSFESENYYLNADFVTQTCNLPLVYDEQQYMLYLDTWGTDVVINVSLGQKSTTRYETGRVDVVHHAAEEYPNTVIYNGPYNGYDDSLRVDMTAYTTLATSGVGVSLGTLHTGDEELSVPIAIEVISIDEVLDSTFWGRFAEYDCALQELPDLLTLQINVLKALQVYAEYKNADTPSNPVVVTPITWPDGLYGVPETVFNPSCPSSPDFTYTTGWRYHDTADVAADNQWSDPYSLKGPVDDANMQQNFCMKLNDVVTTYDWKWMRGEYCIYREGGVCPAGFQTGYVYWDDEDFNNSNDLGGELPDGIYDEDTMIHYCCREDAPDAAHVIYLPTTDPFVLIKRTTLCPEVYGMTVSHQWFYWDCEDTGNESETNGFHPYEDGGSENHRLHYCVYN</sequence>
<evidence type="ECO:0000256" key="1">
    <source>
        <dbReference type="SAM" id="SignalP"/>
    </source>
</evidence>
<evidence type="ECO:0000313" key="3">
    <source>
        <dbReference type="Proteomes" id="UP000694865"/>
    </source>
</evidence>
<keyword evidence="3" id="KW-1185">Reference proteome</keyword>
<dbReference type="InterPro" id="IPR031569">
    <property type="entry name" value="ApeC"/>
</dbReference>
<feature type="signal peptide" evidence="1">
    <location>
        <begin position="1"/>
        <end position="20"/>
    </location>
</feature>
<dbReference type="Pfam" id="PF16977">
    <property type="entry name" value="ApeC"/>
    <property type="match status" value="1"/>
</dbReference>
<dbReference type="PANTHER" id="PTHR19324:SF33">
    <property type="entry name" value="MUCIN-5AC"/>
    <property type="match status" value="1"/>
</dbReference>
<reference evidence="4" key="1">
    <citation type="submission" date="2025-08" db="UniProtKB">
        <authorList>
            <consortium name="RefSeq"/>
        </authorList>
    </citation>
    <scope>IDENTIFICATION</scope>
    <source>
        <tissue evidence="4">Testes</tissue>
    </source>
</reference>
<feature type="domain" description="Apextrin C-terminal" evidence="2">
    <location>
        <begin position="344"/>
        <end position="550"/>
    </location>
</feature>